<evidence type="ECO:0000256" key="1">
    <source>
        <dbReference type="ARBA" id="ARBA00004651"/>
    </source>
</evidence>
<name>A0A4Y8IS36_9BACI</name>
<feature type="domain" description="EamA" evidence="8">
    <location>
        <begin position="148"/>
        <end position="284"/>
    </location>
</feature>
<keyword evidence="3" id="KW-1003">Cell membrane</keyword>
<dbReference type="PANTHER" id="PTHR32322">
    <property type="entry name" value="INNER MEMBRANE TRANSPORTER"/>
    <property type="match status" value="1"/>
</dbReference>
<evidence type="ECO:0000256" key="2">
    <source>
        <dbReference type="ARBA" id="ARBA00007362"/>
    </source>
</evidence>
<proteinExistence type="inferred from homology"/>
<feature type="transmembrane region" description="Helical" evidence="7">
    <location>
        <begin position="66"/>
        <end position="83"/>
    </location>
</feature>
<comment type="similarity">
    <text evidence="2">Belongs to the EamA transporter family.</text>
</comment>
<protein>
    <submittedName>
        <fullName evidence="9">DMT family transporter</fullName>
    </submittedName>
</protein>
<feature type="transmembrane region" description="Helical" evidence="7">
    <location>
        <begin position="32"/>
        <end position="54"/>
    </location>
</feature>
<feature type="transmembrane region" description="Helical" evidence="7">
    <location>
        <begin position="241"/>
        <end position="261"/>
    </location>
</feature>
<dbReference type="PANTHER" id="PTHR32322:SF18">
    <property type="entry name" value="S-ADENOSYLMETHIONINE_S-ADENOSYLHOMOCYSTEINE TRANSPORTER"/>
    <property type="match status" value="1"/>
</dbReference>
<keyword evidence="10" id="KW-1185">Reference proteome</keyword>
<feature type="transmembrane region" description="Helical" evidence="7">
    <location>
        <begin position="7"/>
        <end position="26"/>
    </location>
</feature>
<accession>A0A4Y8IS36</accession>
<dbReference type="InterPro" id="IPR037185">
    <property type="entry name" value="EmrE-like"/>
</dbReference>
<evidence type="ECO:0000256" key="3">
    <source>
        <dbReference type="ARBA" id="ARBA00022475"/>
    </source>
</evidence>
<evidence type="ECO:0000256" key="7">
    <source>
        <dbReference type="SAM" id="Phobius"/>
    </source>
</evidence>
<gene>
    <name evidence="9" type="ORF">E3U55_02015</name>
</gene>
<dbReference type="OrthoDB" id="67135at2"/>
<feature type="transmembrane region" description="Helical" evidence="7">
    <location>
        <begin position="95"/>
        <end position="112"/>
    </location>
</feature>
<evidence type="ECO:0000256" key="6">
    <source>
        <dbReference type="ARBA" id="ARBA00023136"/>
    </source>
</evidence>
<feature type="domain" description="EamA" evidence="8">
    <location>
        <begin position="3"/>
        <end position="134"/>
    </location>
</feature>
<evidence type="ECO:0000313" key="10">
    <source>
        <dbReference type="Proteomes" id="UP000297975"/>
    </source>
</evidence>
<organism evidence="9 10">
    <name type="scientific">Filobacillus milosensis</name>
    <dbReference type="NCBI Taxonomy" id="94137"/>
    <lineage>
        <taxon>Bacteria</taxon>
        <taxon>Bacillati</taxon>
        <taxon>Bacillota</taxon>
        <taxon>Bacilli</taxon>
        <taxon>Bacillales</taxon>
        <taxon>Bacillaceae</taxon>
        <taxon>Filobacillus</taxon>
    </lineage>
</organism>
<comment type="subcellular location">
    <subcellularLocation>
        <location evidence="1">Cell membrane</location>
        <topology evidence="1">Multi-pass membrane protein</topology>
    </subcellularLocation>
</comment>
<dbReference type="InterPro" id="IPR050638">
    <property type="entry name" value="AA-Vitamin_Transporters"/>
</dbReference>
<evidence type="ECO:0000256" key="4">
    <source>
        <dbReference type="ARBA" id="ARBA00022692"/>
    </source>
</evidence>
<dbReference type="InterPro" id="IPR000620">
    <property type="entry name" value="EamA_dom"/>
</dbReference>
<evidence type="ECO:0000259" key="8">
    <source>
        <dbReference type="Pfam" id="PF00892"/>
    </source>
</evidence>
<dbReference type="EMBL" id="SOPW01000002">
    <property type="protein sequence ID" value="TFB24485.1"/>
    <property type="molecule type" value="Genomic_DNA"/>
</dbReference>
<evidence type="ECO:0000313" key="9">
    <source>
        <dbReference type="EMBL" id="TFB24485.1"/>
    </source>
</evidence>
<feature type="transmembrane region" description="Helical" evidence="7">
    <location>
        <begin position="174"/>
        <end position="198"/>
    </location>
</feature>
<reference evidence="9 10" key="1">
    <citation type="submission" date="2019-03" db="EMBL/GenBank/DDBJ databases">
        <authorList>
            <person name="He R.-H."/>
        </authorList>
    </citation>
    <scope>NUCLEOTIDE SEQUENCE [LARGE SCALE GENOMIC DNA]</scope>
    <source>
        <strain evidence="10">SH 714</strain>
    </source>
</reference>
<comment type="caution">
    <text evidence="9">The sequence shown here is derived from an EMBL/GenBank/DDBJ whole genome shotgun (WGS) entry which is preliminary data.</text>
</comment>
<keyword evidence="6 7" id="KW-0472">Membrane</keyword>
<dbReference type="AlphaFoldDB" id="A0A4Y8IS36"/>
<sequence length="289" mass="32138">MMKIYVALLSLSFIWGIAFILIKMTVDDTGVWGMVFLRCFLGALTLLPLFLIRLRHFERPIPYKQLIILGILNAGIPWGLLAWSETVINSNTTSVINALTPIFTALIGYLFFKKKLIKKQWLGIFIGFLGIVILTEFQIHQLLGSNFIGIGTMVLATIFYGFGSQYLKKHLQKLDLVITITISLFVASIVGLTVGFLFNDLPNFSQFDVQTTLVVLILGTIGSGVAHFLLYYMIINGTPEFAATVAYIIPITAIISSYIVLNEPITANLLLGMLIIFSGIYLTSLVRKT</sequence>
<dbReference type="GO" id="GO:0005886">
    <property type="term" value="C:plasma membrane"/>
    <property type="evidence" value="ECO:0007669"/>
    <property type="project" value="UniProtKB-SubCell"/>
</dbReference>
<dbReference type="SUPFAM" id="SSF103481">
    <property type="entry name" value="Multidrug resistance efflux transporter EmrE"/>
    <property type="match status" value="2"/>
</dbReference>
<feature type="transmembrane region" description="Helical" evidence="7">
    <location>
        <begin position="121"/>
        <end position="139"/>
    </location>
</feature>
<dbReference type="Proteomes" id="UP000297975">
    <property type="component" value="Unassembled WGS sequence"/>
</dbReference>
<keyword evidence="4 7" id="KW-0812">Transmembrane</keyword>
<feature type="transmembrane region" description="Helical" evidence="7">
    <location>
        <begin position="267"/>
        <end position="286"/>
    </location>
</feature>
<feature type="transmembrane region" description="Helical" evidence="7">
    <location>
        <begin position="213"/>
        <end position="234"/>
    </location>
</feature>
<keyword evidence="5 7" id="KW-1133">Transmembrane helix</keyword>
<evidence type="ECO:0000256" key="5">
    <source>
        <dbReference type="ARBA" id="ARBA00022989"/>
    </source>
</evidence>
<feature type="transmembrane region" description="Helical" evidence="7">
    <location>
        <begin position="145"/>
        <end position="162"/>
    </location>
</feature>
<dbReference type="Pfam" id="PF00892">
    <property type="entry name" value="EamA"/>
    <property type="match status" value="2"/>
</dbReference>